<dbReference type="PROSITE" id="PS50928">
    <property type="entry name" value="ABC_TM1"/>
    <property type="match status" value="1"/>
</dbReference>
<dbReference type="GO" id="GO:0055085">
    <property type="term" value="P:transmembrane transport"/>
    <property type="evidence" value="ECO:0007669"/>
    <property type="project" value="InterPro"/>
</dbReference>
<comment type="subcellular location">
    <subcellularLocation>
        <location evidence="1">Cell membrane</location>
        <topology evidence="1">Multi-pass membrane protein</topology>
    </subcellularLocation>
</comment>
<accession>A0A382A3C1</accession>
<sequence>MIGFIVNRLILALITIWVVTVISFALIQLPPGDYITSYVAQLMTQGEVVSDQEAAALREQYGLGDPFVIQYYKWLEKAAVGNFGISMEYQRPVTEVIGDRLFLTAILALAAAVFTYAIAIPIGVISAVKQYSVTDYVATFLGFLGLAVPNFLLALALLYFGFVLFDANIGGLFSAEYASAPYSIGKIINLLSHLWLPALVLSIAGTAQVIRVLRANMLDELRRPYVVTARAKGLGEWRVILKYPLRVALNPVVSTLGYLLPTLVSGSIIVSIVMSLPTLGPLLLRALIAQDMFLSGTIVLMIGIMTVIGTFISDLLLAWVDPRIRMEGG</sequence>
<name>A0A382A3C1_9ZZZZ</name>
<dbReference type="AlphaFoldDB" id="A0A382A3C1"/>
<dbReference type="Gene3D" id="1.10.3720.10">
    <property type="entry name" value="MetI-like"/>
    <property type="match status" value="1"/>
</dbReference>
<dbReference type="Pfam" id="PF19300">
    <property type="entry name" value="BPD_transp_1_N"/>
    <property type="match status" value="1"/>
</dbReference>
<evidence type="ECO:0000256" key="7">
    <source>
        <dbReference type="SAM" id="Phobius"/>
    </source>
</evidence>
<dbReference type="PANTHER" id="PTHR30465">
    <property type="entry name" value="INNER MEMBRANE ABC TRANSPORTER"/>
    <property type="match status" value="1"/>
</dbReference>
<keyword evidence="2" id="KW-0813">Transport</keyword>
<dbReference type="Pfam" id="PF00528">
    <property type="entry name" value="BPD_transp_1"/>
    <property type="match status" value="1"/>
</dbReference>
<reference evidence="9" key="1">
    <citation type="submission" date="2018-05" db="EMBL/GenBank/DDBJ databases">
        <authorList>
            <person name="Lanie J.A."/>
            <person name="Ng W.-L."/>
            <person name="Kazmierczak K.M."/>
            <person name="Andrzejewski T.M."/>
            <person name="Davidsen T.M."/>
            <person name="Wayne K.J."/>
            <person name="Tettelin H."/>
            <person name="Glass J.I."/>
            <person name="Rusch D."/>
            <person name="Podicherti R."/>
            <person name="Tsui H.-C.T."/>
            <person name="Winkler M.E."/>
        </authorList>
    </citation>
    <scope>NUCLEOTIDE SEQUENCE</scope>
</reference>
<feature type="domain" description="ABC transmembrane type-1" evidence="8">
    <location>
        <begin position="101"/>
        <end position="317"/>
    </location>
</feature>
<organism evidence="9">
    <name type="scientific">marine metagenome</name>
    <dbReference type="NCBI Taxonomy" id="408172"/>
    <lineage>
        <taxon>unclassified sequences</taxon>
        <taxon>metagenomes</taxon>
        <taxon>ecological metagenomes</taxon>
    </lineage>
</organism>
<evidence type="ECO:0000313" key="9">
    <source>
        <dbReference type="EMBL" id="SVA95854.1"/>
    </source>
</evidence>
<dbReference type="EMBL" id="UINC01023691">
    <property type="protein sequence ID" value="SVA95854.1"/>
    <property type="molecule type" value="Genomic_DNA"/>
</dbReference>
<dbReference type="PANTHER" id="PTHR30465:SF43">
    <property type="entry name" value="OLIGOPEPTIDE ABC TRANSPORTER, PERMEASE PROTEIN"/>
    <property type="match status" value="1"/>
</dbReference>
<feature type="transmembrane region" description="Helical" evidence="7">
    <location>
        <begin position="101"/>
        <end position="128"/>
    </location>
</feature>
<feature type="transmembrane region" description="Helical" evidence="7">
    <location>
        <begin position="140"/>
        <end position="165"/>
    </location>
</feature>
<dbReference type="CDD" id="cd06261">
    <property type="entry name" value="TM_PBP2"/>
    <property type="match status" value="1"/>
</dbReference>
<dbReference type="InterPro" id="IPR045621">
    <property type="entry name" value="BPD_transp_1_N"/>
</dbReference>
<keyword evidence="5 7" id="KW-1133">Transmembrane helix</keyword>
<feature type="transmembrane region" description="Helical" evidence="7">
    <location>
        <begin position="9"/>
        <end position="29"/>
    </location>
</feature>
<dbReference type="SUPFAM" id="SSF161098">
    <property type="entry name" value="MetI-like"/>
    <property type="match status" value="1"/>
</dbReference>
<evidence type="ECO:0000256" key="5">
    <source>
        <dbReference type="ARBA" id="ARBA00022989"/>
    </source>
</evidence>
<evidence type="ECO:0000259" key="8">
    <source>
        <dbReference type="PROSITE" id="PS50928"/>
    </source>
</evidence>
<dbReference type="InterPro" id="IPR000515">
    <property type="entry name" value="MetI-like"/>
</dbReference>
<feature type="transmembrane region" description="Helical" evidence="7">
    <location>
        <begin position="194"/>
        <end position="213"/>
    </location>
</feature>
<protein>
    <recommendedName>
        <fullName evidence="8">ABC transmembrane type-1 domain-containing protein</fullName>
    </recommendedName>
</protein>
<keyword evidence="6 7" id="KW-0472">Membrane</keyword>
<evidence type="ECO:0000256" key="2">
    <source>
        <dbReference type="ARBA" id="ARBA00022448"/>
    </source>
</evidence>
<gene>
    <name evidence="9" type="ORF">METZ01_LOCUS148708</name>
</gene>
<dbReference type="GO" id="GO:0005886">
    <property type="term" value="C:plasma membrane"/>
    <property type="evidence" value="ECO:0007669"/>
    <property type="project" value="UniProtKB-SubCell"/>
</dbReference>
<proteinExistence type="predicted"/>
<evidence type="ECO:0000256" key="6">
    <source>
        <dbReference type="ARBA" id="ARBA00023136"/>
    </source>
</evidence>
<evidence type="ECO:0000256" key="4">
    <source>
        <dbReference type="ARBA" id="ARBA00022692"/>
    </source>
</evidence>
<feature type="transmembrane region" description="Helical" evidence="7">
    <location>
        <begin position="293"/>
        <end position="320"/>
    </location>
</feature>
<keyword evidence="3" id="KW-1003">Cell membrane</keyword>
<dbReference type="InterPro" id="IPR035906">
    <property type="entry name" value="MetI-like_sf"/>
</dbReference>
<keyword evidence="4 7" id="KW-0812">Transmembrane</keyword>
<feature type="transmembrane region" description="Helical" evidence="7">
    <location>
        <begin position="247"/>
        <end position="273"/>
    </location>
</feature>
<evidence type="ECO:0000256" key="1">
    <source>
        <dbReference type="ARBA" id="ARBA00004651"/>
    </source>
</evidence>
<evidence type="ECO:0000256" key="3">
    <source>
        <dbReference type="ARBA" id="ARBA00022475"/>
    </source>
</evidence>